<keyword evidence="1" id="KW-0732">Signal</keyword>
<name>A0A1B9IY93_9TREE</name>
<gene>
    <name evidence="2" type="ORF">L486_00138</name>
</gene>
<evidence type="ECO:0008006" key="4">
    <source>
        <dbReference type="Google" id="ProtNLM"/>
    </source>
</evidence>
<dbReference type="OrthoDB" id="2565981at2759"/>
<reference evidence="2 3" key="1">
    <citation type="submission" date="2013-07" db="EMBL/GenBank/DDBJ databases">
        <title>The Genome Sequence of Kwoniella mangroviensis CBS10435.</title>
        <authorList>
            <consortium name="The Broad Institute Genome Sequencing Platform"/>
            <person name="Cuomo C."/>
            <person name="Litvintseva A."/>
            <person name="Chen Y."/>
            <person name="Heitman J."/>
            <person name="Sun S."/>
            <person name="Springer D."/>
            <person name="Dromer F."/>
            <person name="Young S.K."/>
            <person name="Zeng Q."/>
            <person name="Gargeya S."/>
            <person name="Fitzgerald M."/>
            <person name="Abouelleil A."/>
            <person name="Alvarado L."/>
            <person name="Berlin A.M."/>
            <person name="Chapman S.B."/>
            <person name="Dewar J."/>
            <person name="Goldberg J."/>
            <person name="Griggs A."/>
            <person name="Gujja S."/>
            <person name="Hansen M."/>
            <person name="Howarth C."/>
            <person name="Imamovic A."/>
            <person name="Larimer J."/>
            <person name="McCowan C."/>
            <person name="Murphy C."/>
            <person name="Pearson M."/>
            <person name="Priest M."/>
            <person name="Roberts A."/>
            <person name="Saif S."/>
            <person name="Shea T."/>
            <person name="Sykes S."/>
            <person name="Wortman J."/>
            <person name="Nusbaum C."/>
            <person name="Birren B."/>
        </authorList>
    </citation>
    <scope>NUCLEOTIDE SEQUENCE [LARGE SCALE GENOMIC DNA]</scope>
    <source>
        <strain evidence="2 3">CBS 10435</strain>
    </source>
</reference>
<evidence type="ECO:0000313" key="2">
    <source>
        <dbReference type="EMBL" id="OCF60505.1"/>
    </source>
</evidence>
<keyword evidence="3" id="KW-1185">Reference proteome</keyword>
<protein>
    <recommendedName>
        <fullName evidence="4">F-box domain-containing protein</fullName>
    </recommendedName>
</protein>
<feature type="signal peptide" evidence="1">
    <location>
        <begin position="1"/>
        <end position="21"/>
    </location>
</feature>
<reference evidence="3" key="2">
    <citation type="submission" date="2013-12" db="EMBL/GenBank/DDBJ databases">
        <title>Evolution of pathogenesis and genome organization in the Tremellales.</title>
        <authorList>
            <person name="Cuomo C."/>
            <person name="Litvintseva A."/>
            <person name="Heitman J."/>
            <person name="Chen Y."/>
            <person name="Sun S."/>
            <person name="Springer D."/>
            <person name="Dromer F."/>
            <person name="Young S."/>
            <person name="Zeng Q."/>
            <person name="Chapman S."/>
            <person name="Gujja S."/>
            <person name="Saif S."/>
            <person name="Birren B."/>
        </authorList>
    </citation>
    <scope>NUCLEOTIDE SEQUENCE [LARGE SCALE GENOMIC DNA]</scope>
    <source>
        <strain evidence="3">CBS 10435</strain>
    </source>
</reference>
<sequence>MYQSSLFILVISISVISSASSLSTIVHSPTTLHITNRDFKVSQNTATSATSITVILPRPFRRYSALWEGWTGWCSFTVTTARRPPKEPDSQHTRVIPLKILQTIASYSDHQTLIALMSVPQGAYEAAGRLLYRKIRITKENSTMVFMGMARTHPALRPYRSKKPLDMSKIKDENESGQRRDIIWPRRKVESEDEVEDDPTVKTSFMTHTYTTDYPTLRSHERKRTLLSQVRHLTIGSIPNRFVIEDMSTWSFALSSVIRLHRRKRIFSKVKTLVLESHPILEMYDWYN</sequence>
<dbReference type="Proteomes" id="UP000092583">
    <property type="component" value="Unassembled WGS sequence"/>
</dbReference>
<proteinExistence type="predicted"/>
<organism evidence="2 3">
    <name type="scientific">Kwoniella mangroviensis CBS 10435</name>
    <dbReference type="NCBI Taxonomy" id="1331196"/>
    <lineage>
        <taxon>Eukaryota</taxon>
        <taxon>Fungi</taxon>
        <taxon>Dikarya</taxon>
        <taxon>Basidiomycota</taxon>
        <taxon>Agaricomycotina</taxon>
        <taxon>Tremellomycetes</taxon>
        <taxon>Tremellales</taxon>
        <taxon>Cryptococcaceae</taxon>
        <taxon>Kwoniella</taxon>
    </lineage>
</organism>
<dbReference type="EMBL" id="KI669459">
    <property type="protein sequence ID" value="OCF60505.1"/>
    <property type="molecule type" value="Genomic_DNA"/>
</dbReference>
<feature type="chain" id="PRO_5008629005" description="F-box domain-containing protein" evidence="1">
    <location>
        <begin position="22"/>
        <end position="288"/>
    </location>
</feature>
<evidence type="ECO:0000313" key="3">
    <source>
        <dbReference type="Proteomes" id="UP000092583"/>
    </source>
</evidence>
<accession>A0A1B9IY93</accession>
<dbReference type="AlphaFoldDB" id="A0A1B9IY93"/>
<evidence type="ECO:0000256" key="1">
    <source>
        <dbReference type="SAM" id="SignalP"/>
    </source>
</evidence>